<sequence>MRADPLAQPPGKAWQLGAVVWPSFFAAGVATTVFFAIVDPILLGQITWPQLAISREAGYTLGFFMFWACTFSACSFTRFLLAPPTRKNSSAKQ</sequence>
<feature type="transmembrane region" description="Helical" evidence="1">
    <location>
        <begin position="20"/>
        <end position="38"/>
    </location>
</feature>
<keyword evidence="1" id="KW-0472">Membrane</keyword>
<name>A0ABY6BQL0_9GAMM</name>
<reference evidence="2" key="1">
    <citation type="submission" date="2022-09" db="EMBL/GenBank/DDBJ databases">
        <title>Tahibacter sp. nov., isolated from a fresh water.</title>
        <authorList>
            <person name="Baek J.H."/>
            <person name="Lee J.K."/>
            <person name="Kim J.M."/>
            <person name="Jeon C.O."/>
        </authorList>
    </citation>
    <scope>NUCLEOTIDE SEQUENCE</scope>
    <source>
        <strain evidence="2">W38</strain>
    </source>
</reference>
<evidence type="ECO:0000313" key="3">
    <source>
        <dbReference type="Proteomes" id="UP001064632"/>
    </source>
</evidence>
<protein>
    <recommendedName>
        <fullName evidence="4">Inner membrane protein</fullName>
    </recommendedName>
</protein>
<dbReference type="Proteomes" id="UP001064632">
    <property type="component" value="Chromosome"/>
</dbReference>
<keyword evidence="1" id="KW-1133">Transmembrane helix</keyword>
<organism evidence="2 3">
    <name type="scientific">Tahibacter amnicola</name>
    <dbReference type="NCBI Taxonomy" id="2976241"/>
    <lineage>
        <taxon>Bacteria</taxon>
        <taxon>Pseudomonadati</taxon>
        <taxon>Pseudomonadota</taxon>
        <taxon>Gammaproteobacteria</taxon>
        <taxon>Lysobacterales</taxon>
        <taxon>Rhodanobacteraceae</taxon>
        <taxon>Tahibacter</taxon>
    </lineage>
</organism>
<keyword evidence="3" id="KW-1185">Reference proteome</keyword>
<accession>A0ABY6BQL0</accession>
<feature type="transmembrane region" description="Helical" evidence="1">
    <location>
        <begin position="59"/>
        <end position="81"/>
    </location>
</feature>
<keyword evidence="1" id="KW-0812">Transmembrane</keyword>
<proteinExistence type="predicted"/>
<evidence type="ECO:0008006" key="4">
    <source>
        <dbReference type="Google" id="ProtNLM"/>
    </source>
</evidence>
<evidence type="ECO:0000256" key="1">
    <source>
        <dbReference type="SAM" id="Phobius"/>
    </source>
</evidence>
<dbReference type="EMBL" id="CP104694">
    <property type="protein sequence ID" value="UXI70705.1"/>
    <property type="molecule type" value="Genomic_DNA"/>
</dbReference>
<gene>
    <name evidence="2" type="ORF">N4264_17190</name>
</gene>
<evidence type="ECO:0000313" key="2">
    <source>
        <dbReference type="EMBL" id="UXI70705.1"/>
    </source>
</evidence>